<dbReference type="Proteomes" id="UP000315842">
    <property type="component" value="Unassembled WGS sequence"/>
</dbReference>
<gene>
    <name evidence="1" type="ORF">CUD01_02450</name>
</gene>
<protein>
    <submittedName>
        <fullName evidence="1">Acetylglucosamine-1-phosphate uridylyltransferase</fullName>
    </submittedName>
</protein>
<dbReference type="PANTHER" id="PTHR43300">
    <property type="entry name" value="ACETYLTRANSFERASE"/>
    <property type="match status" value="1"/>
</dbReference>
<proteinExistence type="predicted"/>
<name>A0A4Y3K5M6_CELUD</name>
<accession>A0A4Y3K5M6</accession>
<dbReference type="SUPFAM" id="SSF51161">
    <property type="entry name" value="Trimeric LpxA-like enzymes"/>
    <property type="match status" value="1"/>
</dbReference>
<dbReference type="InterPro" id="IPR011004">
    <property type="entry name" value="Trimer_LpxA-like_sf"/>
</dbReference>
<evidence type="ECO:0000313" key="1">
    <source>
        <dbReference type="EMBL" id="GEA79801.1"/>
    </source>
</evidence>
<keyword evidence="1" id="KW-0548">Nucleotidyltransferase</keyword>
<dbReference type="PANTHER" id="PTHR43300:SF4">
    <property type="entry name" value="ACYL-[ACYL-CARRIER-PROTEIN]--UDP-N-ACETYLGLUCOSAMINE O-ACYLTRANSFERASE"/>
    <property type="match status" value="1"/>
</dbReference>
<keyword evidence="2" id="KW-1185">Reference proteome</keyword>
<dbReference type="Pfam" id="PF00132">
    <property type="entry name" value="Hexapep"/>
    <property type="match status" value="1"/>
</dbReference>
<evidence type="ECO:0000313" key="2">
    <source>
        <dbReference type="Proteomes" id="UP000315842"/>
    </source>
</evidence>
<reference evidence="1 2" key="1">
    <citation type="submission" date="2019-06" db="EMBL/GenBank/DDBJ databases">
        <title>Whole genome shotgun sequence of Cellulomonas uda NBRC 3747.</title>
        <authorList>
            <person name="Hosoyama A."/>
            <person name="Uohara A."/>
            <person name="Ohji S."/>
            <person name="Ichikawa N."/>
        </authorList>
    </citation>
    <scope>NUCLEOTIDE SEQUENCE [LARGE SCALE GENOMIC DNA]</scope>
    <source>
        <strain evidence="1 2">NBRC 3747</strain>
    </source>
</reference>
<dbReference type="CDD" id="cd03358">
    <property type="entry name" value="LbH_WxcM_N_like"/>
    <property type="match status" value="1"/>
</dbReference>
<keyword evidence="1" id="KW-0808">Transferase</keyword>
<organism evidence="1 2">
    <name type="scientific">Cellulomonas uda</name>
    <dbReference type="NCBI Taxonomy" id="1714"/>
    <lineage>
        <taxon>Bacteria</taxon>
        <taxon>Bacillati</taxon>
        <taxon>Actinomycetota</taxon>
        <taxon>Actinomycetes</taxon>
        <taxon>Micrococcales</taxon>
        <taxon>Cellulomonadaceae</taxon>
        <taxon>Cellulomonas</taxon>
    </lineage>
</organism>
<dbReference type="InterPro" id="IPR050179">
    <property type="entry name" value="Trans_hexapeptide_repeat"/>
</dbReference>
<dbReference type="EMBL" id="BJLP01000002">
    <property type="protein sequence ID" value="GEA79801.1"/>
    <property type="molecule type" value="Genomic_DNA"/>
</dbReference>
<dbReference type="GO" id="GO:0016779">
    <property type="term" value="F:nucleotidyltransferase activity"/>
    <property type="evidence" value="ECO:0007669"/>
    <property type="project" value="UniProtKB-KW"/>
</dbReference>
<dbReference type="InterPro" id="IPR001451">
    <property type="entry name" value="Hexapep"/>
</dbReference>
<dbReference type="Gene3D" id="2.160.10.10">
    <property type="entry name" value="Hexapeptide repeat proteins"/>
    <property type="match status" value="1"/>
</dbReference>
<sequence length="247" mass="25527">MTAPACLGPPVPGGRPRVGTLCEVSAPRRDRPDPLPRPENCLVNVRIVASADVDPTATIGDGTSVWHLAQVRDGATLGAGCVVGRGAYIGSGVRIGENCKVQNYALVYEPAVLEDGVFVGPAAVLTNDEFPRAVNPDGTAKSAHDWTAVGVTLREGASVGARAVCVAPVTVGRWATVAAGAVVTRDVPDYALVAGVPARRLKWVGRAGVPLEDAGGGVFRCPTTGEVYDEHDGVLTRRASADEEQDA</sequence>
<dbReference type="Pfam" id="PF14602">
    <property type="entry name" value="Hexapep_2"/>
    <property type="match status" value="1"/>
</dbReference>
<comment type="caution">
    <text evidence="1">The sequence shown here is derived from an EMBL/GenBank/DDBJ whole genome shotgun (WGS) entry which is preliminary data.</text>
</comment>
<dbReference type="AlphaFoldDB" id="A0A4Y3K5M6"/>